<evidence type="ECO:0000313" key="3">
    <source>
        <dbReference type="Proteomes" id="UP000008810"/>
    </source>
</evidence>
<reference evidence="1" key="2">
    <citation type="submission" date="2017-06" db="EMBL/GenBank/DDBJ databases">
        <title>WGS assembly of Brachypodium distachyon.</title>
        <authorList>
            <consortium name="The International Brachypodium Initiative"/>
            <person name="Lucas S."/>
            <person name="Harmon-Smith M."/>
            <person name="Lail K."/>
            <person name="Tice H."/>
            <person name="Grimwood J."/>
            <person name="Bruce D."/>
            <person name="Barry K."/>
            <person name="Shu S."/>
            <person name="Lindquist E."/>
            <person name="Wang M."/>
            <person name="Pitluck S."/>
            <person name="Vogel J.P."/>
            <person name="Garvin D.F."/>
            <person name="Mockler T.C."/>
            <person name="Schmutz J."/>
            <person name="Rokhsar D."/>
            <person name="Bevan M.W."/>
        </authorList>
    </citation>
    <scope>NUCLEOTIDE SEQUENCE</scope>
    <source>
        <strain evidence="1">Bd21</strain>
    </source>
</reference>
<evidence type="ECO:0000313" key="1">
    <source>
        <dbReference type="EMBL" id="PNT66281.1"/>
    </source>
</evidence>
<dbReference type="Gramene" id="PNT66281">
    <property type="protein sequence ID" value="PNT66281"/>
    <property type="gene ID" value="BRADI_3g09585v3"/>
</dbReference>
<evidence type="ECO:0000313" key="2">
    <source>
        <dbReference type="EnsemblPlants" id="PNT66281"/>
    </source>
</evidence>
<dbReference type="InParanoid" id="A0A2K2CW71"/>
<dbReference type="Proteomes" id="UP000008810">
    <property type="component" value="Chromosome 3"/>
</dbReference>
<gene>
    <name evidence="1" type="ORF">BRADI_3g09585v3</name>
</gene>
<sequence>MPSAGRANGQLTQVAKSQSPHLIETVVAVALYSYPDHPWEIWEMKTCACSATRSRCPRLFLATSCLHYTC</sequence>
<name>A0A2K2CW71_BRADI</name>
<dbReference type="AlphaFoldDB" id="A0A2K2CW71"/>
<reference evidence="1 2" key="1">
    <citation type="journal article" date="2010" name="Nature">
        <title>Genome sequencing and analysis of the model grass Brachypodium distachyon.</title>
        <authorList>
            <consortium name="International Brachypodium Initiative"/>
        </authorList>
    </citation>
    <scope>NUCLEOTIDE SEQUENCE [LARGE SCALE GENOMIC DNA]</scope>
    <source>
        <strain evidence="1 2">Bd21</strain>
    </source>
</reference>
<reference evidence="2" key="3">
    <citation type="submission" date="2018-08" db="UniProtKB">
        <authorList>
            <consortium name="EnsemblPlants"/>
        </authorList>
    </citation>
    <scope>IDENTIFICATION</scope>
    <source>
        <strain evidence="2">cv. Bd21</strain>
    </source>
</reference>
<dbReference type="EnsemblPlants" id="PNT66281">
    <property type="protein sequence ID" value="PNT66281"/>
    <property type="gene ID" value="BRADI_3g09585v3"/>
</dbReference>
<accession>A0A2K2CW71</accession>
<keyword evidence="3" id="KW-1185">Reference proteome</keyword>
<organism evidence="1">
    <name type="scientific">Brachypodium distachyon</name>
    <name type="common">Purple false brome</name>
    <name type="synonym">Trachynia distachya</name>
    <dbReference type="NCBI Taxonomy" id="15368"/>
    <lineage>
        <taxon>Eukaryota</taxon>
        <taxon>Viridiplantae</taxon>
        <taxon>Streptophyta</taxon>
        <taxon>Embryophyta</taxon>
        <taxon>Tracheophyta</taxon>
        <taxon>Spermatophyta</taxon>
        <taxon>Magnoliopsida</taxon>
        <taxon>Liliopsida</taxon>
        <taxon>Poales</taxon>
        <taxon>Poaceae</taxon>
        <taxon>BOP clade</taxon>
        <taxon>Pooideae</taxon>
        <taxon>Stipodae</taxon>
        <taxon>Brachypodieae</taxon>
        <taxon>Brachypodium</taxon>
    </lineage>
</organism>
<dbReference type="EMBL" id="CM000882">
    <property type="protein sequence ID" value="PNT66281.1"/>
    <property type="molecule type" value="Genomic_DNA"/>
</dbReference>
<proteinExistence type="predicted"/>
<protein>
    <submittedName>
        <fullName evidence="1 2">Uncharacterized protein</fullName>
    </submittedName>
</protein>